<feature type="transmembrane region" description="Helical" evidence="2">
    <location>
        <begin position="140"/>
        <end position="161"/>
    </location>
</feature>
<name>A0ABV8RC44_9SPHN</name>
<dbReference type="Proteomes" id="UP001595887">
    <property type="component" value="Unassembled WGS sequence"/>
</dbReference>
<sequence length="455" mass="50316">MAKSPLSQSIWRWHFYAGLFVIPFILILSVTGAIYLFKPQIDRWEESAWRGLPTQNSVSADAQLNAALAQHPGATFVSYRLPQAPGDAAVVRLSLGKRDKRDVYIAPSGDYLASVRPKDRISSTVSHIHGSLLLGKWGSYLVELAASWAIIMILTGLYLWWPRARSGGPRLAGVLWPRWGQKGKRLFWRDLHSVTGFWVSGLALVLLFSGLPWTELWGDGFRTVRTEMGWTDAKPQQWKNGEAAAGQQDDHSAHLHEPASTKPNEAVPASNQPKLSLQQVAAIAVRQKLPFPAIIQPPGAPAKFGPPNGPDWLATTETQNRPEQRKIWIDARTGDVTKREGFDDQHAIDQVVGYGIAWHEGQLFGWVNQLVGVLTALALILVAVSGTIMWWRRRPQGTLGAPPQPPAHKQRGFIALMIVAGFMLPMLGLSLLAVLLLELLRYLAKRVISPPQRGG</sequence>
<accession>A0ABV8RC44</accession>
<dbReference type="PANTHER" id="PTHR34219">
    <property type="entry name" value="IRON-REGULATED INNER MEMBRANE PROTEIN-RELATED"/>
    <property type="match status" value="1"/>
</dbReference>
<gene>
    <name evidence="3" type="ORF">ACFOWX_00780</name>
</gene>
<evidence type="ECO:0000256" key="2">
    <source>
        <dbReference type="SAM" id="Phobius"/>
    </source>
</evidence>
<protein>
    <submittedName>
        <fullName evidence="3">PepSY-associated TM helix domain-containing protein</fullName>
    </submittedName>
</protein>
<reference evidence="4" key="1">
    <citation type="journal article" date="2019" name="Int. J. Syst. Evol. Microbiol.">
        <title>The Global Catalogue of Microorganisms (GCM) 10K type strain sequencing project: providing services to taxonomists for standard genome sequencing and annotation.</title>
        <authorList>
            <consortium name="The Broad Institute Genomics Platform"/>
            <consortium name="The Broad Institute Genome Sequencing Center for Infectious Disease"/>
            <person name="Wu L."/>
            <person name="Ma J."/>
        </authorList>
    </citation>
    <scope>NUCLEOTIDE SEQUENCE [LARGE SCALE GENOMIC DNA]</scope>
    <source>
        <strain evidence="4">CECT 8531</strain>
    </source>
</reference>
<comment type="caution">
    <text evidence="3">The sequence shown here is derived from an EMBL/GenBank/DDBJ whole genome shotgun (WGS) entry which is preliminary data.</text>
</comment>
<dbReference type="Pfam" id="PF03929">
    <property type="entry name" value="PepSY_TM"/>
    <property type="match status" value="1"/>
</dbReference>
<proteinExistence type="predicted"/>
<keyword evidence="2" id="KW-1133">Transmembrane helix</keyword>
<evidence type="ECO:0000256" key="1">
    <source>
        <dbReference type="SAM" id="MobiDB-lite"/>
    </source>
</evidence>
<feature type="transmembrane region" description="Helical" evidence="2">
    <location>
        <begin position="412"/>
        <end position="437"/>
    </location>
</feature>
<evidence type="ECO:0000313" key="3">
    <source>
        <dbReference type="EMBL" id="MFC4290949.1"/>
    </source>
</evidence>
<feature type="transmembrane region" description="Helical" evidence="2">
    <location>
        <begin position="197"/>
        <end position="218"/>
    </location>
</feature>
<feature type="region of interest" description="Disordered" evidence="1">
    <location>
        <begin position="238"/>
        <end position="272"/>
    </location>
</feature>
<dbReference type="RefSeq" id="WP_381420544.1">
    <property type="nucleotide sequence ID" value="NZ_JBHSDH010000005.1"/>
</dbReference>
<organism evidence="3 4">
    <name type="scientific">Sphingorhabdus arenilitoris</name>
    <dbReference type="NCBI Taxonomy" id="1490041"/>
    <lineage>
        <taxon>Bacteria</taxon>
        <taxon>Pseudomonadati</taxon>
        <taxon>Pseudomonadota</taxon>
        <taxon>Alphaproteobacteria</taxon>
        <taxon>Sphingomonadales</taxon>
        <taxon>Sphingomonadaceae</taxon>
        <taxon>Sphingorhabdus</taxon>
    </lineage>
</organism>
<keyword evidence="2" id="KW-0472">Membrane</keyword>
<feature type="transmembrane region" description="Helical" evidence="2">
    <location>
        <begin position="370"/>
        <end position="392"/>
    </location>
</feature>
<feature type="transmembrane region" description="Helical" evidence="2">
    <location>
        <begin position="13"/>
        <end position="37"/>
    </location>
</feature>
<dbReference type="EMBL" id="JBHSDH010000005">
    <property type="protein sequence ID" value="MFC4290949.1"/>
    <property type="molecule type" value="Genomic_DNA"/>
</dbReference>
<feature type="compositionally biased region" description="Basic and acidic residues" evidence="1">
    <location>
        <begin position="248"/>
        <end position="259"/>
    </location>
</feature>
<keyword evidence="4" id="KW-1185">Reference proteome</keyword>
<dbReference type="PANTHER" id="PTHR34219:SF1">
    <property type="entry name" value="PEPSY DOMAIN-CONTAINING PROTEIN"/>
    <property type="match status" value="1"/>
</dbReference>
<evidence type="ECO:0000313" key="4">
    <source>
        <dbReference type="Proteomes" id="UP001595887"/>
    </source>
</evidence>
<keyword evidence="2" id="KW-0812">Transmembrane</keyword>
<dbReference type="InterPro" id="IPR005625">
    <property type="entry name" value="PepSY-ass_TM"/>
</dbReference>